<dbReference type="GO" id="GO:0000166">
    <property type="term" value="F:nucleotide binding"/>
    <property type="evidence" value="ECO:0007669"/>
    <property type="project" value="UniProtKB-UniRule"/>
</dbReference>
<accession>A0A1I3YKG4</accession>
<dbReference type="InterPro" id="IPR035571">
    <property type="entry name" value="UPF0234-like_C"/>
</dbReference>
<dbReference type="PANTHER" id="PTHR30476:SF0">
    <property type="entry name" value="UPF0234 PROTEIN YAJQ"/>
    <property type="match status" value="1"/>
</dbReference>
<dbReference type="InterPro" id="IPR036183">
    <property type="entry name" value="YajQ-like_sf"/>
</dbReference>
<dbReference type="Gene3D" id="3.30.70.860">
    <property type="match status" value="1"/>
</dbReference>
<evidence type="ECO:0000313" key="5">
    <source>
        <dbReference type="Proteomes" id="UP000198924"/>
    </source>
</evidence>
<evidence type="ECO:0000256" key="2">
    <source>
        <dbReference type="ARBA" id="ARBA00093450"/>
    </source>
</evidence>
<evidence type="ECO:0000256" key="1">
    <source>
        <dbReference type="ARBA" id="ARBA00022741"/>
    </source>
</evidence>
<dbReference type="InterPro" id="IPR035570">
    <property type="entry name" value="UPF0234_N"/>
</dbReference>
<dbReference type="HAMAP" id="MF_00632">
    <property type="entry name" value="UPF0234"/>
    <property type="match status" value="1"/>
</dbReference>
<organism evidence="4 5">
    <name type="scientific">Methylophaga sulfidovorans</name>
    <dbReference type="NCBI Taxonomy" id="45496"/>
    <lineage>
        <taxon>Bacteria</taxon>
        <taxon>Pseudomonadati</taxon>
        <taxon>Pseudomonadota</taxon>
        <taxon>Gammaproteobacteria</taxon>
        <taxon>Thiotrichales</taxon>
        <taxon>Piscirickettsiaceae</taxon>
        <taxon>Methylophaga</taxon>
    </lineage>
</organism>
<name>A0A1I3YKG4_9GAMM</name>
<comment type="function">
    <text evidence="3">Nucleotide-binding protein.</text>
</comment>
<keyword evidence="5" id="KW-1185">Reference proteome</keyword>
<dbReference type="EMBL" id="FOSH01000008">
    <property type="protein sequence ID" value="SFK32417.1"/>
    <property type="molecule type" value="Genomic_DNA"/>
</dbReference>
<dbReference type="AlphaFoldDB" id="A0A1I3YKG4"/>
<dbReference type="NCBIfam" id="NF003819">
    <property type="entry name" value="PRK05412.1"/>
    <property type="match status" value="1"/>
</dbReference>
<dbReference type="Gene3D" id="3.30.70.990">
    <property type="entry name" value="YajQ-like, domain 2"/>
    <property type="match status" value="1"/>
</dbReference>
<dbReference type="RefSeq" id="WP_091713494.1">
    <property type="nucleotide sequence ID" value="NZ_FOSH01000008.1"/>
</dbReference>
<dbReference type="SUPFAM" id="SSF89963">
    <property type="entry name" value="YajQ-like"/>
    <property type="match status" value="2"/>
</dbReference>
<evidence type="ECO:0000313" key="4">
    <source>
        <dbReference type="EMBL" id="SFK32417.1"/>
    </source>
</evidence>
<evidence type="ECO:0000256" key="3">
    <source>
        <dbReference type="HAMAP-Rule" id="MF_00632"/>
    </source>
</evidence>
<proteinExistence type="inferred from homology"/>
<dbReference type="Pfam" id="PF04461">
    <property type="entry name" value="YajQ"/>
    <property type="match status" value="1"/>
</dbReference>
<gene>
    <name evidence="4" type="ORF">SAMN04488079_108115</name>
</gene>
<dbReference type="STRING" id="45496.SAMN04488079_108115"/>
<dbReference type="Proteomes" id="UP000198924">
    <property type="component" value="Unassembled WGS sequence"/>
</dbReference>
<dbReference type="CDD" id="cd11740">
    <property type="entry name" value="YajQ_like"/>
    <property type="match status" value="1"/>
</dbReference>
<dbReference type="OrthoDB" id="9801447at2"/>
<sequence>MPSFDIVSEVDKHELANAVDQTNRELKNRFDFRGTDARVEQSDKVLTMHADSDFQLDQLLDILRLKLVKRGVDVSCLEIKDSVGNGKMRKQDVLVREGVDKDLSRTIVKLIKESKVKVQAAVQGESVRVTGKKRDELQTIIAMLKSHDKIDMPLQFNNFRD</sequence>
<dbReference type="InterPro" id="IPR007551">
    <property type="entry name" value="YajQ/Smlt4090-like"/>
</dbReference>
<dbReference type="GO" id="GO:0005829">
    <property type="term" value="C:cytosol"/>
    <property type="evidence" value="ECO:0007669"/>
    <property type="project" value="TreeGrafter"/>
</dbReference>
<dbReference type="PANTHER" id="PTHR30476">
    <property type="entry name" value="UPF0234 PROTEIN YAJQ"/>
    <property type="match status" value="1"/>
</dbReference>
<comment type="similarity">
    <text evidence="2 3">Belongs to the YajQ family.</text>
</comment>
<keyword evidence="1 3" id="KW-0547">Nucleotide-binding</keyword>
<reference evidence="5" key="1">
    <citation type="submission" date="2016-10" db="EMBL/GenBank/DDBJ databases">
        <authorList>
            <person name="Varghese N."/>
            <person name="Submissions S."/>
        </authorList>
    </citation>
    <scope>NUCLEOTIDE SEQUENCE [LARGE SCALE GENOMIC DNA]</scope>
    <source>
        <strain evidence="5">DSM 11578</strain>
    </source>
</reference>
<protein>
    <recommendedName>
        <fullName evidence="3">Nucleotide-binding protein SAMN04488079_108115</fullName>
    </recommendedName>
</protein>